<evidence type="ECO:0000256" key="3">
    <source>
        <dbReference type="ARBA" id="ARBA00038502"/>
    </source>
</evidence>
<dbReference type="InterPro" id="IPR016181">
    <property type="entry name" value="Acyl_CoA_acyltransferase"/>
</dbReference>
<evidence type="ECO:0000313" key="5">
    <source>
        <dbReference type="EMBL" id="QBG34730.1"/>
    </source>
</evidence>
<protein>
    <submittedName>
        <fullName evidence="5">N-acetyltransferase</fullName>
    </submittedName>
</protein>
<dbReference type="Gene3D" id="3.40.630.30">
    <property type="match status" value="1"/>
</dbReference>
<dbReference type="InterPro" id="IPR051531">
    <property type="entry name" value="N-acetyltransferase"/>
</dbReference>
<dbReference type="Proteomes" id="UP000290244">
    <property type="component" value="Chromosome"/>
</dbReference>
<dbReference type="EMBL" id="CP034759">
    <property type="protein sequence ID" value="QBG34730.1"/>
    <property type="molecule type" value="Genomic_DNA"/>
</dbReference>
<organism evidence="5 6">
    <name type="scientific">Litorilituus sediminis</name>
    <dbReference type="NCBI Taxonomy" id="718192"/>
    <lineage>
        <taxon>Bacteria</taxon>
        <taxon>Pseudomonadati</taxon>
        <taxon>Pseudomonadota</taxon>
        <taxon>Gammaproteobacteria</taxon>
        <taxon>Alteromonadales</taxon>
        <taxon>Colwelliaceae</taxon>
        <taxon>Litorilituus</taxon>
    </lineage>
</organism>
<dbReference type="PANTHER" id="PTHR43792">
    <property type="entry name" value="GNAT FAMILY, PUTATIVE (AFU_ORTHOLOGUE AFUA_3G00765)-RELATED-RELATED"/>
    <property type="match status" value="1"/>
</dbReference>
<accession>A0A4V0ZFR6</accession>
<gene>
    <name evidence="5" type="ORF">EMK97_02735</name>
</gene>
<dbReference type="SUPFAM" id="SSF55729">
    <property type="entry name" value="Acyl-CoA N-acyltransferases (Nat)"/>
    <property type="match status" value="1"/>
</dbReference>
<evidence type="ECO:0000256" key="2">
    <source>
        <dbReference type="ARBA" id="ARBA00023315"/>
    </source>
</evidence>
<keyword evidence="1 5" id="KW-0808">Transferase</keyword>
<keyword evidence="6" id="KW-1185">Reference proteome</keyword>
<evidence type="ECO:0000256" key="1">
    <source>
        <dbReference type="ARBA" id="ARBA00022679"/>
    </source>
</evidence>
<evidence type="ECO:0000313" key="6">
    <source>
        <dbReference type="Proteomes" id="UP000290244"/>
    </source>
</evidence>
<dbReference type="RefSeq" id="WP_130599218.1">
    <property type="nucleotide sequence ID" value="NZ_CP034759.1"/>
</dbReference>
<dbReference type="Pfam" id="PF13302">
    <property type="entry name" value="Acetyltransf_3"/>
    <property type="match status" value="1"/>
</dbReference>
<dbReference type="GO" id="GO:0016747">
    <property type="term" value="F:acyltransferase activity, transferring groups other than amino-acyl groups"/>
    <property type="evidence" value="ECO:0007669"/>
    <property type="project" value="InterPro"/>
</dbReference>
<dbReference type="InterPro" id="IPR000182">
    <property type="entry name" value="GNAT_dom"/>
</dbReference>
<feature type="domain" description="N-acetyltransferase" evidence="4">
    <location>
        <begin position="2"/>
        <end position="165"/>
    </location>
</feature>
<comment type="similarity">
    <text evidence="3">Belongs to the acetyltransferase family. RimJ subfamily.</text>
</comment>
<proteinExistence type="inferred from homology"/>
<name>A0A4V0ZFR6_9GAMM</name>
<dbReference type="PANTHER" id="PTHR43792:SF8">
    <property type="entry name" value="[RIBOSOMAL PROTEIN US5]-ALANINE N-ACETYLTRANSFERASE"/>
    <property type="match status" value="1"/>
</dbReference>
<dbReference type="OrthoDB" id="9801656at2"/>
<sequence>MVALRELTITDTPLIVAALNDEDVIHHLSSKIPQPYREEDALWWINQGSKDKAISKAITFKGEFCGVIGVYLQSFDYQHSAELGYWITKNLWGKGIASKATMLFTQLLFSSTHITRIYNPVNADNIASIGVMKNAGFKLEGILNQSAYKYGKYNDEHLYALLKRRT</sequence>
<dbReference type="PROSITE" id="PS51186">
    <property type="entry name" value="GNAT"/>
    <property type="match status" value="1"/>
</dbReference>
<evidence type="ECO:0000259" key="4">
    <source>
        <dbReference type="PROSITE" id="PS51186"/>
    </source>
</evidence>
<dbReference type="KEGG" id="lsd:EMK97_02735"/>
<reference evidence="5 6" key="1">
    <citation type="submission" date="2018-12" db="EMBL/GenBank/DDBJ databases">
        <title>Complete genome of Litorilituus sediminis.</title>
        <authorList>
            <person name="Liu A."/>
            <person name="Rong J."/>
        </authorList>
    </citation>
    <scope>NUCLEOTIDE SEQUENCE [LARGE SCALE GENOMIC DNA]</scope>
    <source>
        <strain evidence="5 6">JCM 17549</strain>
    </source>
</reference>
<dbReference type="AlphaFoldDB" id="A0A4V0ZFR6"/>
<keyword evidence="2" id="KW-0012">Acyltransferase</keyword>